<evidence type="ECO:0000313" key="8">
    <source>
        <dbReference type="Proteomes" id="UP000049855"/>
    </source>
</evidence>
<dbReference type="InterPro" id="IPR006140">
    <property type="entry name" value="D-isomer_DH_NAD-bd"/>
</dbReference>
<evidence type="ECO:0000313" key="7">
    <source>
        <dbReference type="EMBL" id="CQR75171.1"/>
    </source>
</evidence>
<dbReference type="Pfam" id="PF00389">
    <property type="entry name" value="2-Hacid_dh"/>
    <property type="match status" value="1"/>
</dbReference>
<dbReference type="GO" id="GO:0004617">
    <property type="term" value="F:phosphoglycerate dehydrogenase activity"/>
    <property type="evidence" value="ECO:0007669"/>
    <property type="project" value="UniProtKB-EC"/>
</dbReference>
<evidence type="ECO:0000256" key="4">
    <source>
        <dbReference type="RuleBase" id="RU003719"/>
    </source>
</evidence>
<evidence type="ECO:0000256" key="1">
    <source>
        <dbReference type="ARBA" id="ARBA00005854"/>
    </source>
</evidence>
<feature type="domain" description="D-isomer specific 2-hydroxyacid dehydrogenase catalytic" evidence="5">
    <location>
        <begin position="6"/>
        <end position="312"/>
    </location>
</feature>
<accession>A0A0U1L650</accession>
<dbReference type="Gene3D" id="3.40.50.720">
    <property type="entry name" value="NAD(P)-binding Rossmann-like Domain"/>
    <property type="match status" value="2"/>
</dbReference>
<comment type="similarity">
    <text evidence="1 4">Belongs to the D-isomer specific 2-hydroxyacid dehydrogenase family.</text>
</comment>
<keyword evidence="3" id="KW-0520">NAD</keyword>
<evidence type="ECO:0000256" key="2">
    <source>
        <dbReference type="ARBA" id="ARBA00023002"/>
    </source>
</evidence>
<evidence type="ECO:0000256" key="3">
    <source>
        <dbReference type="ARBA" id="ARBA00023027"/>
    </source>
</evidence>
<gene>
    <name evidence="7" type="ORF">SpAn4DRAFT_4535</name>
</gene>
<dbReference type="EMBL" id="CTRP01000016">
    <property type="protein sequence ID" value="CQR75171.1"/>
    <property type="molecule type" value="Genomic_DNA"/>
</dbReference>
<dbReference type="PANTHER" id="PTHR43333">
    <property type="entry name" value="2-HACID_DH_C DOMAIN-CONTAINING PROTEIN"/>
    <property type="match status" value="1"/>
</dbReference>
<sequence length="318" mass="35214">MAVLNIVVLNPLADRHKEVIKAAEPNVNIIVSDEKTVLEHMPECHILVTWGWAEAQHLYQAAPHLEWIHALSAGVEKLLFPEIQTADTLLTNSKGIHSIPVSEHLLAMMLAFSRGLTLSIRQQNAKTWERVPTDELHEHILAIIGLGAIGREIAKKAKALGMTVLASKQEMTTELFVDKLYLPDSDSLQEMLAQADYAVVALPLTENTKNLIGLKQFTIMKPSAYFFNIARGGIVNEADLVTALEQKLIRGAGLDVFTHEPLPESSPLWTMPNVIITPHVAALSPAYLDRAIKLFADNLTRFIQGRDMINLVDKGKGY</sequence>
<evidence type="ECO:0000259" key="6">
    <source>
        <dbReference type="Pfam" id="PF02826"/>
    </source>
</evidence>
<dbReference type="RefSeq" id="WP_021171386.1">
    <property type="nucleotide sequence ID" value="NZ_CTRP01000016.1"/>
</dbReference>
<dbReference type="InterPro" id="IPR006139">
    <property type="entry name" value="D-isomer_2_OHA_DH_cat_dom"/>
</dbReference>
<protein>
    <submittedName>
        <fullName evidence="7">D-3-phosphoglycerate dehydrogenase</fullName>
        <ecNumber evidence="7">1.1.1.95</ecNumber>
    </submittedName>
</protein>
<proteinExistence type="inferred from homology"/>
<dbReference type="SUPFAM" id="SSF52283">
    <property type="entry name" value="Formate/glycerate dehydrogenase catalytic domain-like"/>
    <property type="match status" value="1"/>
</dbReference>
<dbReference type="AlphaFoldDB" id="A0A0U1L650"/>
<dbReference type="EC" id="1.1.1.95" evidence="7"/>
<dbReference type="Pfam" id="PF02826">
    <property type="entry name" value="2-Hacid_dh_C"/>
    <property type="match status" value="1"/>
</dbReference>
<reference evidence="8" key="1">
    <citation type="submission" date="2015-03" db="EMBL/GenBank/DDBJ databases">
        <authorList>
            <person name="Nijsse Bart"/>
        </authorList>
    </citation>
    <scope>NUCLEOTIDE SEQUENCE [LARGE SCALE GENOMIC DNA]</scope>
</reference>
<organism evidence="7 8">
    <name type="scientific">Sporomusa ovata</name>
    <dbReference type="NCBI Taxonomy" id="2378"/>
    <lineage>
        <taxon>Bacteria</taxon>
        <taxon>Bacillati</taxon>
        <taxon>Bacillota</taxon>
        <taxon>Negativicutes</taxon>
        <taxon>Selenomonadales</taxon>
        <taxon>Sporomusaceae</taxon>
        <taxon>Sporomusa</taxon>
    </lineage>
</organism>
<dbReference type="Proteomes" id="UP000049855">
    <property type="component" value="Unassembled WGS sequence"/>
</dbReference>
<dbReference type="SUPFAM" id="SSF51735">
    <property type="entry name" value="NAD(P)-binding Rossmann-fold domains"/>
    <property type="match status" value="1"/>
</dbReference>
<dbReference type="GO" id="GO:0051287">
    <property type="term" value="F:NAD binding"/>
    <property type="evidence" value="ECO:0007669"/>
    <property type="project" value="InterPro"/>
</dbReference>
<dbReference type="CDD" id="cd05300">
    <property type="entry name" value="2-Hacid_dh_1"/>
    <property type="match status" value="1"/>
</dbReference>
<name>A0A0U1L650_9FIRM</name>
<evidence type="ECO:0000259" key="5">
    <source>
        <dbReference type="Pfam" id="PF00389"/>
    </source>
</evidence>
<dbReference type="PROSITE" id="PS00671">
    <property type="entry name" value="D_2_HYDROXYACID_DH_3"/>
    <property type="match status" value="1"/>
</dbReference>
<dbReference type="InterPro" id="IPR036291">
    <property type="entry name" value="NAD(P)-bd_dom_sf"/>
</dbReference>
<feature type="domain" description="D-isomer specific 2-hydroxyacid dehydrogenase NAD-binding" evidence="6">
    <location>
        <begin position="106"/>
        <end position="281"/>
    </location>
</feature>
<dbReference type="InterPro" id="IPR029753">
    <property type="entry name" value="D-isomer_DH_CS"/>
</dbReference>
<keyword evidence="8" id="KW-1185">Reference proteome</keyword>
<dbReference type="PANTHER" id="PTHR43333:SF1">
    <property type="entry name" value="D-ISOMER SPECIFIC 2-HYDROXYACID DEHYDROGENASE NAD-BINDING DOMAIN-CONTAINING PROTEIN"/>
    <property type="match status" value="1"/>
</dbReference>
<keyword evidence="2 4" id="KW-0560">Oxidoreductase</keyword>